<evidence type="ECO:0000313" key="1">
    <source>
        <dbReference type="EMBL" id="KAJ9081312.1"/>
    </source>
</evidence>
<keyword evidence="2" id="KW-1185">Reference proteome</keyword>
<comment type="caution">
    <text evidence="1">The sequence shown here is derived from an EMBL/GenBank/DDBJ whole genome shotgun (WGS) entry which is preliminary data.</text>
</comment>
<protein>
    <submittedName>
        <fullName evidence="1">Fatty acid synthase alpha subunit Lsd1</fullName>
        <ecNumber evidence="1">2.3.1.86</ecNumber>
    </submittedName>
</protein>
<keyword evidence="1" id="KW-0012">Acyltransferase</keyword>
<keyword evidence="1" id="KW-0808">Transferase</keyword>
<gene>
    <name evidence="1" type="primary">fas2_3</name>
    <name evidence="1" type="ORF">DSO57_1015981</name>
</gene>
<organism evidence="1 2">
    <name type="scientific">Entomophthora muscae</name>
    <dbReference type="NCBI Taxonomy" id="34485"/>
    <lineage>
        <taxon>Eukaryota</taxon>
        <taxon>Fungi</taxon>
        <taxon>Fungi incertae sedis</taxon>
        <taxon>Zoopagomycota</taxon>
        <taxon>Entomophthoromycotina</taxon>
        <taxon>Entomophthoromycetes</taxon>
        <taxon>Entomophthorales</taxon>
        <taxon>Entomophthoraceae</taxon>
        <taxon>Entomophthora</taxon>
    </lineage>
</organism>
<sequence length="155" mass="17025">MSVLSISVGPFKAREECTIVPHIKSTSFYANHSRFYTQGEKSSQKPMNQVVINQNGAFIAKASGDKSLIKNSKKALGSLFWIGTLDQQTYPLVTLNSAICKYSISNGKRNPSGILAIYNLKLGEFKQLLRSSTIIFPRSITSSLNCSMILTSVLV</sequence>
<dbReference type="EC" id="2.3.1.86" evidence="1"/>
<accession>A0ACC2U3G1</accession>
<proteinExistence type="predicted"/>
<dbReference type="Proteomes" id="UP001165960">
    <property type="component" value="Unassembled WGS sequence"/>
</dbReference>
<evidence type="ECO:0000313" key="2">
    <source>
        <dbReference type="Proteomes" id="UP001165960"/>
    </source>
</evidence>
<name>A0ACC2U3G1_9FUNG</name>
<dbReference type="EMBL" id="QTSX02001484">
    <property type="protein sequence ID" value="KAJ9081312.1"/>
    <property type="molecule type" value="Genomic_DNA"/>
</dbReference>
<reference evidence="1" key="1">
    <citation type="submission" date="2022-04" db="EMBL/GenBank/DDBJ databases">
        <title>Genome of the entomopathogenic fungus Entomophthora muscae.</title>
        <authorList>
            <person name="Elya C."/>
            <person name="Lovett B.R."/>
            <person name="Lee E."/>
            <person name="Macias A.M."/>
            <person name="Hajek A.E."/>
            <person name="De Bivort B.L."/>
            <person name="Kasson M.T."/>
            <person name="De Fine Licht H.H."/>
            <person name="Stajich J.E."/>
        </authorList>
    </citation>
    <scope>NUCLEOTIDE SEQUENCE</scope>
    <source>
        <strain evidence="1">Berkeley</strain>
    </source>
</reference>